<evidence type="ECO:0000259" key="5">
    <source>
        <dbReference type="Pfam" id="PF01869"/>
    </source>
</evidence>
<evidence type="ECO:0000256" key="2">
    <source>
        <dbReference type="ARBA" id="ARBA00012122"/>
    </source>
</evidence>
<comment type="similarity">
    <text evidence="1">Belongs to the eukaryotic-type N-acetylglucosamine kinase family.</text>
</comment>
<keyword evidence="7" id="KW-1185">Reference proteome</keyword>
<dbReference type="Pfam" id="PF01869">
    <property type="entry name" value="BcrAD_BadFG"/>
    <property type="match status" value="1"/>
</dbReference>
<gene>
    <name evidence="6" type="ORF">C6P46_001311</name>
</gene>
<dbReference type="Proteomes" id="UP000777482">
    <property type="component" value="Unassembled WGS sequence"/>
</dbReference>
<organism evidence="6 7">
    <name type="scientific">Rhodotorula mucilaginosa</name>
    <name type="common">Yeast</name>
    <name type="synonym">Rhodotorula rubra</name>
    <dbReference type="NCBI Taxonomy" id="5537"/>
    <lineage>
        <taxon>Eukaryota</taxon>
        <taxon>Fungi</taxon>
        <taxon>Dikarya</taxon>
        <taxon>Basidiomycota</taxon>
        <taxon>Pucciniomycotina</taxon>
        <taxon>Microbotryomycetes</taxon>
        <taxon>Sporidiobolales</taxon>
        <taxon>Sporidiobolaceae</taxon>
        <taxon>Rhodotorula</taxon>
    </lineage>
</organism>
<dbReference type="EC" id="2.7.1.59" evidence="2"/>
<protein>
    <recommendedName>
        <fullName evidence="3">N-acetyl-D-glucosamine kinase</fullName>
        <ecNumber evidence="2">2.7.1.59</ecNumber>
    </recommendedName>
    <alternativeName>
        <fullName evidence="4">GlcNAc kinase</fullName>
    </alternativeName>
</protein>
<dbReference type="AlphaFoldDB" id="A0A9P6VU20"/>
<proteinExistence type="inferred from homology"/>
<dbReference type="PANTHER" id="PTHR43190">
    <property type="entry name" value="N-ACETYL-D-GLUCOSAMINE KINASE"/>
    <property type="match status" value="1"/>
</dbReference>
<evidence type="ECO:0000256" key="4">
    <source>
        <dbReference type="ARBA" id="ARBA00031123"/>
    </source>
</evidence>
<dbReference type="Gene3D" id="3.30.420.40">
    <property type="match status" value="2"/>
</dbReference>
<evidence type="ECO:0000313" key="7">
    <source>
        <dbReference type="Proteomes" id="UP000777482"/>
    </source>
</evidence>
<dbReference type="InterPro" id="IPR002731">
    <property type="entry name" value="ATPase_BadF"/>
</dbReference>
<evidence type="ECO:0000256" key="3">
    <source>
        <dbReference type="ARBA" id="ARBA00014974"/>
    </source>
</evidence>
<accession>A0A9P6VU20</accession>
<reference evidence="6 7" key="1">
    <citation type="submission" date="2020-11" db="EMBL/GenBank/DDBJ databases">
        <title>Kefir isolates.</title>
        <authorList>
            <person name="Marcisauskas S."/>
            <person name="Kim Y."/>
            <person name="Blasche S."/>
        </authorList>
    </citation>
    <scope>NUCLEOTIDE SEQUENCE [LARGE SCALE GENOMIC DNA]</scope>
    <source>
        <strain evidence="6 7">KR</strain>
    </source>
</reference>
<sequence length="349" mass="36981">MPSASLPEWFLCVDAGGTSCKVAVASSLDHGTVWTAIGGPCNVKAVGPKGAIAIILAAARQALSKIPELDFSTDASPPPPLPARFFSRVWLGLAGVLHPRDIDEIAPHAQEAFGIAGGDPALRISNDGFLLAAPSLAMDHIDSTIALVAGTGSVNLVFRKVGGEIQLSGMSGGWGYLLGDEGSAFAVGRLAMRCLLSDYDARTTTSLRDQGRTEAPPLLPFYAALLTALKVPDAATMVDKTYSDSDELERKLWVASGSQTVYDFAFDRILDVDEASRSTAMDIVREAVLPIVETVISLIGNGSKIDPQRTLLSLGGGMWSAEGYRRLLWDGLRARGTEFAEESGQTPYK</sequence>
<dbReference type="EMBL" id="PUHQ01000133">
    <property type="protein sequence ID" value="KAG0654972.1"/>
    <property type="molecule type" value="Genomic_DNA"/>
</dbReference>
<name>A0A9P6VU20_RHOMI</name>
<comment type="caution">
    <text evidence="6">The sequence shown here is derived from an EMBL/GenBank/DDBJ whole genome shotgun (WGS) entry which is preliminary data.</text>
</comment>
<evidence type="ECO:0000313" key="6">
    <source>
        <dbReference type="EMBL" id="KAG0654972.1"/>
    </source>
</evidence>
<dbReference type="InterPro" id="IPR043129">
    <property type="entry name" value="ATPase_NBD"/>
</dbReference>
<evidence type="ECO:0000256" key="1">
    <source>
        <dbReference type="ARBA" id="ARBA00006198"/>
    </source>
</evidence>
<dbReference type="SUPFAM" id="SSF53067">
    <property type="entry name" value="Actin-like ATPase domain"/>
    <property type="match status" value="2"/>
</dbReference>
<dbReference type="OrthoDB" id="311172at2759"/>
<dbReference type="PANTHER" id="PTHR43190:SF3">
    <property type="entry name" value="N-ACETYL-D-GLUCOSAMINE KINASE"/>
    <property type="match status" value="1"/>
</dbReference>
<dbReference type="InterPro" id="IPR052519">
    <property type="entry name" value="Euk-type_GlcNAc_Kinase"/>
</dbReference>
<dbReference type="GO" id="GO:0045127">
    <property type="term" value="F:N-acetylglucosamine kinase activity"/>
    <property type="evidence" value="ECO:0007669"/>
    <property type="project" value="UniProtKB-EC"/>
</dbReference>
<feature type="domain" description="ATPase BadF/BadG/BcrA/BcrD type" evidence="5">
    <location>
        <begin position="13"/>
        <end position="333"/>
    </location>
</feature>